<dbReference type="SUPFAM" id="SSF55961">
    <property type="entry name" value="Bet v1-like"/>
    <property type="match status" value="1"/>
</dbReference>
<evidence type="ECO:0000256" key="1">
    <source>
        <dbReference type="SAM" id="MobiDB-lite"/>
    </source>
</evidence>
<feature type="compositionally biased region" description="Basic and acidic residues" evidence="1">
    <location>
        <begin position="135"/>
        <end position="171"/>
    </location>
</feature>
<organism evidence="3 4">
    <name type="scientific">Streptomyces griseorubiginosus</name>
    <dbReference type="NCBI Taxonomy" id="67304"/>
    <lineage>
        <taxon>Bacteria</taxon>
        <taxon>Bacillati</taxon>
        <taxon>Actinomycetota</taxon>
        <taxon>Actinomycetes</taxon>
        <taxon>Kitasatosporales</taxon>
        <taxon>Streptomycetaceae</taxon>
        <taxon>Streptomyces</taxon>
    </lineage>
</organism>
<sequence length="394" mass="42175">MFVPVPAERLREALGDPARVARAVPGLQQDAGAEPVAGRLKVRVGSHSVTYRGAVRLTGRDDGSYTADGEATEARGTGSVHLSLTLRLRDTDDGTTLAFEATATADGRITELPQDAVGSAVVRLLNRFAEGLAEAEKGAREPAEQQRAEHTGERERAEHGGVQESAEHGEEQEREEEPEQRKRAEERGVPDRAEEPEQRKRAEEQGGPDRAEKPEGSEQAEELEQRKQAEEPEGPERTEGSEAATSQDSPTPEPEETPAPREEAPAPLDQAPAPPEETSEPLDEAPAPLDETPAPPDESPAPPEEPPTPTAPTPAPDQDFTEPLNPPAEAAHARRTMIGRSAEEVDHAPPRGRYAPVPAPQTVTAGATLRWAAPAAAVALASAIVVTRVLRKRR</sequence>
<dbReference type="Gene3D" id="3.30.530.20">
    <property type="match status" value="1"/>
</dbReference>
<name>A0A117QZG6_9ACTN</name>
<protein>
    <submittedName>
        <fullName evidence="3">Carbon monoxide dehydrogenase subunit G</fullName>
    </submittedName>
</protein>
<accession>A0A117QZG6</accession>
<dbReference type="PANTHER" id="PTHR38588:SF1">
    <property type="entry name" value="BLL0334 PROTEIN"/>
    <property type="match status" value="1"/>
</dbReference>
<evidence type="ECO:0000313" key="4">
    <source>
        <dbReference type="Proteomes" id="UP000054375"/>
    </source>
</evidence>
<proteinExistence type="predicted"/>
<dbReference type="InterPro" id="IPR010419">
    <property type="entry name" value="CO_DH_gsu"/>
</dbReference>
<comment type="caution">
    <text evidence="3">The sequence shown here is derived from an EMBL/GenBank/DDBJ whole genome shotgun (WGS) entry which is preliminary data.</text>
</comment>
<keyword evidence="2" id="KW-0812">Transmembrane</keyword>
<feature type="compositionally biased region" description="Basic and acidic residues" evidence="1">
    <location>
        <begin position="223"/>
        <end position="240"/>
    </location>
</feature>
<keyword evidence="2" id="KW-0472">Membrane</keyword>
<feature type="transmembrane region" description="Helical" evidence="2">
    <location>
        <begin position="371"/>
        <end position="390"/>
    </location>
</feature>
<evidence type="ECO:0000256" key="2">
    <source>
        <dbReference type="SAM" id="Phobius"/>
    </source>
</evidence>
<dbReference type="AlphaFoldDB" id="A0A117QZG6"/>
<reference evidence="3 4" key="1">
    <citation type="submission" date="2015-10" db="EMBL/GenBank/DDBJ databases">
        <title>Draft genome sequence of Streptomyces griseorubiginosus DSM 40469, type strain for the species Streptomyces griseorubiginosus.</title>
        <authorList>
            <person name="Ruckert C."/>
            <person name="Winkler A."/>
            <person name="Kalinowski J."/>
            <person name="Kampfer P."/>
            <person name="Glaeser S."/>
        </authorList>
    </citation>
    <scope>NUCLEOTIDE SEQUENCE [LARGE SCALE GENOMIC DNA]</scope>
    <source>
        <strain evidence="3 4">DSM 40469</strain>
    </source>
</reference>
<dbReference type="Proteomes" id="UP000054375">
    <property type="component" value="Unassembled WGS sequence"/>
</dbReference>
<dbReference type="Pfam" id="PF06240">
    <property type="entry name" value="COXG"/>
    <property type="match status" value="1"/>
</dbReference>
<keyword evidence="4" id="KW-1185">Reference proteome</keyword>
<keyword evidence="2" id="KW-1133">Transmembrane helix</keyword>
<gene>
    <name evidence="3" type="ORF">AQJ54_30845</name>
</gene>
<feature type="compositionally biased region" description="Pro residues" evidence="1">
    <location>
        <begin position="293"/>
        <end position="315"/>
    </location>
</feature>
<evidence type="ECO:0000313" key="3">
    <source>
        <dbReference type="EMBL" id="KUN62743.1"/>
    </source>
</evidence>
<dbReference type="InterPro" id="IPR023393">
    <property type="entry name" value="START-like_dom_sf"/>
</dbReference>
<dbReference type="EMBL" id="LMWV01000024">
    <property type="protein sequence ID" value="KUN62743.1"/>
    <property type="molecule type" value="Genomic_DNA"/>
</dbReference>
<feature type="region of interest" description="Disordered" evidence="1">
    <location>
        <begin position="135"/>
        <end position="359"/>
    </location>
</feature>
<feature type="compositionally biased region" description="Basic and acidic residues" evidence="1">
    <location>
        <begin position="179"/>
        <end position="216"/>
    </location>
</feature>
<dbReference type="PANTHER" id="PTHR38588">
    <property type="entry name" value="BLL0334 PROTEIN"/>
    <property type="match status" value="1"/>
</dbReference>